<evidence type="ECO:0000256" key="13">
    <source>
        <dbReference type="PROSITE-ProRule" id="PRU00358"/>
    </source>
</evidence>
<name>R0GTQ0_9BRAS</name>
<dbReference type="InterPro" id="IPR003105">
    <property type="entry name" value="SRA_YDG"/>
</dbReference>
<dbReference type="PANTHER" id="PTHR14140:SF46">
    <property type="entry name" value="E3 UBIQUITIN-PROTEIN LIGASE ORTHRUS 1-RELATED"/>
    <property type="match status" value="1"/>
</dbReference>
<evidence type="ECO:0000256" key="4">
    <source>
        <dbReference type="ARBA" id="ARBA00022679"/>
    </source>
</evidence>
<feature type="region of interest" description="Disordered" evidence="14">
    <location>
        <begin position="142"/>
        <end position="196"/>
    </location>
</feature>
<dbReference type="InterPro" id="IPR015947">
    <property type="entry name" value="PUA-like_sf"/>
</dbReference>
<evidence type="ECO:0000256" key="10">
    <source>
        <dbReference type="ARBA" id="ARBA00023125"/>
    </source>
</evidence>
<feature type="domain" description="YDG" evidence="16">
    <location>
        <begin position="326"/>
        <end position="463"/>
    </location>
</feature>
<keyword evidence="7" id="KW-0833">Ubl conjugation pathway</keyword>
<evidence type="ECO:0000256" key="9">
    <source>
        <dbReference type="ARBA" id="ARBA00022853"/>
    </source>
</evidence>
<dbReference type="PROSITE" id="PS51015">
    <property type="entry name" value="YDG"/>
    <property type="match status" value="1"/>
</dbReference>
<keyword evidence="6 12" id="KW-0863">Zinc-finger</keyword>
<dbReference type="Pfam" id="PF00097">
    <property type="entry name" value="zf-C3HC4"/>
    <property type="match status" value="1"/>
</dbReference>
<dbReference type="GO" id="GO:0005634">
    <property type="term" value="C:nucleus"/>
    <property type="evidence" value="ECO:0007669"/>
    <property type="project" value="UniProtKB-SubCell"/>
</dbReference>
<dbReference type="STRING" id="81985.R0GTQ0"/>
<dbReference type="GO" id="GO:0003677">
    <property type="term" value="F:DNA binding"/>
    <property type="evidence" value="ECO:0007669"/>
    <property type="project" value="UniProtKB-KW"/>
</dbReference>
<dbReference type="SUPFAM" id="SSF88697">
    <property type="entry name" value="PUA domain-like"/>
    <property type="match status" value="1"/>
</dbReference>
<dbReference type="InterPro" id="IPR045134">
    <property type="entry name" value="UHRF1/2-like"/>
</dbReference>
<dbReference type="AlphaFoldDB" id="R0GTQ0"/>
<keyword evidence="4" id="KW-0808">Transferase</keyword>
<dbReference type="EC" id="2.3.2.27" evidence="3"/>
<evidence type="ECO:0000256" key="12">
    <source>
        <dbReference type="PROSITE-ProRule" id="PRU00175"/>
    </source>
</evidence>
<dbReference type="Pfam" id="PF02182">
    <property type="entry name" value="SAD_SRA"/>
    <property type="match status" value="1"/>
</dbReference>
<keyword evidence="11 13" id="KW-0539">Nucleus</keyword>
<feature type="region of interest" description="Disordered" evidence="14">
    <location>
        <begin position="519"/>
        <end position="541"/>
    </location>
</feature>
<keyword evidence="18" id="KW-1185">Reference proteome</keyword>
<sequence>MASDGAGVPKSKPLADETLDSITPPHVTGFSGGEADHLPVLVSSDMASDGGGVPKSADETLDSIAPPHVDDFSGGEADHLPVLVSSEMASDGDGIPKLADETLDSITPPYVAADGEADHLPVLVSSEMASDGDGVPKLADETLDGIAPPDVADFSGGEADPVSGVVGHESGDESMTDADEGENRRKRQLPSGEDDVVDGEIANLDVDPFGGKLNCSLCSQLLERPVLTPCEHNFCLNCFEKWIDRGNTSCAKCRSPIPDKMASNPRVNTFLVPFIRTAKSFPLMNNQDGLEHAIKSKRAKKTATSMMYVTTPSDHFGPIPAENDPIRNLGVLVGESWEDRAECRQWGAHIPHIVDIAGKSDYGAQSVALSGRFKDDVDNGEWFLFTGSGKGFEDQKFEGVNEALRVSCKFGYPVRVVRSYRQKRSAYAPEKGVRYDGVYRIERCWRIARMNDSFKVCRYLFVRCDNEPAPWNSDEHGDHPRPLPTFEELNEPTDVFERTESPAWDFDVSEGLWKWMKPPPESQKLGHDSDEDSGDEWEEDLVEDESIQERFALECLALYVAFRLSVSSSTVYRD</sequence>
<evidence type="ECO:0000256" key="11">
    <source>
        <dbReference type="ARBA" id="ARBA00023242"/>
    </source>
</evidence>
<dbReference type="GO" id="GO:0008270">
    <property type="term" value="F:zinc ion binding"/>
    <property type="evidence" value="ECO:0007669"/>
    <property type="project" value="UniProtKB-KW"/>
</dbReference>
<accession>R0GTQ0</accession>
<keyword evidence="5" id="KW-0479">Metal-binding</keyword>
<dbReference type="InterPro" id="IPR013083">
    <property type="entry name" value="Znf_RING/FYVE/PHD"/>
</dbReference>
<dbReference type="PANTHER" id="PTHR14140">
    <property type="entry name" value="E3 UBIQUITIN-PROTEIN LIGASE UHRF-RELATED"/>
    <property type="match status" value="1"/>
</dbReference>
<dbReference type="Gene3D" id="3.30.40.10">
    <property type="entry name" value="Zinc/RING finger domain, C3HC4 (zinc finger)"/>
    <property type="match status" value="1"/>
</dbReference>
<evidence type="ECO:0000313" key="17">
    <source>
        <dbReference type="EMBL" id="EOA20269.1"/>
    </source>
</evidence>
<feature type="domain" description="RING-type" evidence="15">
    <location>
        <begin position="215"/>
        <end position="254"/>
    </location>
</feature>
<dbReference type="Proteomes" id="UP000029121">
    <property type="component" value="Unassembled WGS sequence"/>
</dbReference>
<evidence type="ECO:0000259" key="16">
    <source>
        <dbReference type="PROSITE" id="PS51015"/>
    </source>
</evidence>
<feature type="region of interest" description="Disordered" evidence="14">
    <location>
        <begin position="1"/>
        <end position="65"/>
    </location>
</feature>
<evidence type="ECO:0000256" key="6">
    <source>
        <dbReference type="ARBA" id="ARBA00022771"/>
    </source>
</evidence>
<dbReference type="Gene3D" id="2.30.280.10">
    <property type="entry name" value="SRA-YDG"/>
    <property type="match status" value="1"/>
</dbReference>
<dbReference type="EMBL" id="KB870810">
    <property type="protein sequence ID" value="EOA20269.1"/>
    <property type="molecule type" value="Genomic_DNA"/>
</dbReference>
<dbReference type="GO" id="GO:0061630">
    <property type="term" value="F:ubiquitin protein ligase activity"/>
    <property type="evidence" value="ECO:0007669"/>
    <property type="project" value="UniProtKB-EC"/>
</dbReference>
<evidence type="ECO:0000256" key="1">
    <source>
        <dbReference type="ARBA" id="ARBA00000900"/>
    </source>
</evidence>
<dbReference type="SMART" id="SM00466">
    <property type="entry name" value="SRA"/>
    <property type="match status" value="1"/>
</dbReference>
<dbReference type="InterPro" id="IPR047498">
    <property type="entry name" value="RING-HC_ORTHRUS_rpt1"/>
</dbReference>
<evidence type="ECO:0000256" key="14">
    <source>
        <dbReference type="SAM" id="MobiDB-lite"/>
    </source>
</evidence>
<comment type="catalytic activity">
    <reaction evidence="1">
        <text>S-ubiquitinyl-[E2 ubiquitin-conjugating enzyme]-L-cysteine + [acceptor protein]-L-lysine = [E2 ubiquitin-conjugating enzyme]-L-cysteine + N(6)-ubiquitinyl-[acceptor protein]-L-lysine.</text>
        <dbReference type="EC" id="2.3.2.27"/>
    </reaction>
</comment>
<proteinExistence type="predicted"/>
<dbReference type="PROSITE" id="PS50089">
    <property type="entry name" value="ZF_RING_2"/>
    <property type="match status" value="1"/>
</dbReference>
<keyword evidence="10" id="KW-0238">DNA-binding</keyword>
<evidence type="ECO:0000256" key="8">
    <source>
        <dbReference type="ARBA" id="ARBA00022833"/>
    </source>
</evidence>
<keyword evidence="8" id="KW-0862">Zinc</keyword>
<protein>
    <recommendedName>
        <fullName evidence="3">RING-type E3 ubiquitin transferase</fullName>
        <ecNumber evidence="3">2.3.2.27</ecNumber>
    </recommendedName>
</protein>
<gene>
    <name evidence="17" type="ORF">CARUB_v10000573mg</name>
</gene>
<organism evidence="17 18">
    <name type="scientific">Capsella rubella</name>
    <dbReference type="NCBI Taxonomy" id="81985"/>
    <lineage>
        <taxon>Eukaryota</taxon>
        <taxon>Viridiplantae</taxon>
        <taxon>Streptophyta</taxon>
        <taxon>Embryophyta</taxon>
        <taxon>Tracheophyta</taxon>
        <taxon>Spermatophyta</taxon>
        <taxon>Magnoliopsida</taxon>
        <taxon>eudicotyledons</taxon>
        <taxon>Gunneridae</taxon>
        <taxon>Pentapetalae</taxon>
        <taxon>rosids</taxon>
        <taxon>malvids</taxon>
        <taxon>Brassicales</taxon>
        <taxon>Brassicaceae</taxon>
        <taxon>Camelineae</taxon>
        <taxon>Capsella</taxon>
    </lineage>
</organism>
<dbReference type="SMART" id="SM00184">
    <property type="entry name" value="RING"/>
    <property type="match status" value="1"/>
</dbReference>
<keyword evidence="9" id="KW-0156">Chromatin regulator</keyword>
<evidence type="ECO:0000256" key="5">
    <source>
        <dbReference type="ARBA" id="ARBA00022723"/>
    </source>
</evidence>
<comment type="pathway">
    <text evidence="2">Protein modification; protein ubiquitination.</text>
</comment>
<evidence type="ECO:0000256" key="3">
    <source>
        <dbReference type="ARBA" id="ARBA00012483"/>
    </source>
</evidence>
<reference evidence="18" key="1">
    <citation type="journal article" date="2013" name="Nat. Genet.">
        <title>The Capsella rubella genome and the genomic consequences of rapid mating system evolution.</title>
        <authorList>
            <person name="Slotte T."/>
            <person name="Hazzouri K.M."/>
            <person name="Agren J.A."/>
            <person name="Koenig D."/>
            <person name="Maumus F."/>
            <person name="Guo Y.L."/>
            <person name="Steige K."/>
            <person name="Platts A.E."/>
            <person name="Escobar J.S."/>
            <person name="Newman L.K."/>
            <person name="Wang W."/>
            <person name="Mandakova T."/>
            <person name="Vello E."/>
            <person name="Smith L.M."/>
            <person name="Henz S.R."/>
            <person name="Steffen J."/>
            <person name="Takuno S."/>
            <person name="Brandvain Y."/>
            <person name="Coop G."/>
            <person name="Andolfatto P."/>
            <person name="Hu T.T."/>
            <person name="Blanchette M."/>
            <person name="Clark R.M."/>
            <person name="Quesneville H."/>
            <person name="Nordborg M."/>
            <person name="Gaut B.S."/>
            <person name="Lysak M.A."/>
            <person name="Jenkins J."/>
            <person name="Grimwood J."/>
            <person name="Chapman J."/>
            <person name="Prochnik S."/>
            <person name="Shu S."/>
            <person name="Rokhsar D."/>
            <person name="Schmutz J."/>
            <person name="Weigel D."/>
            <person name="Wright S.I."/>
        </authorList>
    </citation>
    <scope>NUCLEOTIDE SEQUENCE [LARGE SCALE GENOMIC DNA]</scope>
    <source>
        <strain evidence="18">cv. Monte Gargano</strain>
    </source>
</reference>
<dbReference type="InterPro" id="IPR018957">
    <property type="entry name" value="Znf_C3HC4_RING-type"/>
</dbReference>
<dbReference type="InterPro" id="IPR001841">
    <property type="entry name" value="Znf_RING"/>
</dbReference>
<dbReference type="SUPFAM" id="SSF57850">
    <property type="entry name" value="RING/U-box"/>
    <property type="match status" value="1"/>
</dbReference>
<evidence type="ECO:0000313" key="18">
    <source>
        <dbReference type="Proteomes" id="UP000029121"/>
    </source>
</evidence>
<dbReference type="CDD" id="cd23138">
    <property type="entry name" value="RING-HC_ORTHRUS_rpt1"/>
    <property type="match status" value="1"/>
</dbReference>
<evidence type="ECO:0000256" key="2">
    <source>
        <dbReference type="ARBA" id="ARBA00004906"/>
    </source>
</evidence>
<dbReference type="InterPro" id="IPR036987">
    <property type="entry name" value="SRA-YDG_sf"/>
</dbReference>
<dbReference type="eggNOG" id="ENOG502QSQ8">
    <property type="taxonomic scope" value="Eukaryota"/>
</dbReference>
<evidence type="ECO:0000256" key="7">
    <source>
        <dbReference type="ARBA" id="ARBA00022786"/>
    </source>
</evidence>
<comment type="subcellular location">
    <subcellularLocation>
        <location evidence="13">Nucleus</location>
    </subcellularLocation>
</comment>
<evidence type="ECO:0000259" key="15">
    <source>
        <dbReference type="PROSITE" id="PS50089"/>
    </source>
</evidence>
<dbReference type="GO" id="GO:0044027">
    <property type="term" value="P:negative regulation of gene expression via chromosomal CpG island methylation"/>
    <property type="evidence" value="ECO:0007669"/>
    <property type="project" value="TreeGrafter"/>
</dbReference>
<dbReference type="GO" id="GO:0016567">
    <property type="term" value="P:protein ubiquitination"/>
    <property type="evidence" value="ECO:0007669"/>
    <property type="project" value="TreeGrafter"/>
</dbReference>
<feature type="compositionally biased region" description="Acidic residues" evidence="14">
    <location>
        <begin position="529"/>
        <end position="541"/>
    </location>
</feature>